<reference evidence="1" key="1">
    <citation type="journal article" date="2015" name="Nature">
        <title>Complex archaea that bridge the gap between prokaryotes and eukaryotes.</title>
        <authorList>
            <person name="Spang A."/>
            <person name="Saw J.H."/>
            <person name="Jorgensen S.L."/>
            <person name="Zaremba-Niedzwiedzka K."/>
            <person name="Martijn J."/>
            <person name="Lind A.E."/>
            <person name="van Eijk R."/>
            <person name="Schleper C."/>
            <person name="Guy L."/>
            <person name="Ettema T.J."/>
        </authorList>
    </citation>
    <scope>NUCLEOTIDE SEQUENCE</scope>
</reference>
<organism evidence="1">
    <name type="scientific">marine sediment metagenome</name>
    <dbReference type="NCBI Taxonomy" id="412755"/>
    <lineage>
        <taxon>unclassified sequences</taxon>
        <taxon>metagenomes</taxon>
        <taxon>ecological metagenomes</taxon>
    </lineage>
</organism>
<gene>
    <name evidence="1" type="ORF">LCGC14_1707380</name>
</gene>
<protein>
    <submittedName>
        <fullName evidence="1">Uncharacterized protein</fullName>
    </submittedName>
</protein>
<name>A0A0F9KGA4_9ZZZZ</name>
<dbReference type="EMBL" id="LAZR01015175">
    <property type="protein sequence ID" value="KKM14315.1"/>
    <property type="molecule type" value="Genomic_DNA"/>
</dbReference>
<dbReference type="AlphaFoldDB" id="A0A0F9KGA4"/>
<evidence type="ECO:0000313" key="1">
    <source>
        <dbReference type="EMBL" id="KKM14315.1"/>
    </source>
</evidence>
<sequence length="107" mass="12282">MSIKDAIKINSKCFFTYEIKDSQGDGTGLYRLQEQALQSRTMLGNQYTPANTVVLRYTDFKELAKELKKDAKIVFNEADLTDDLKKKLKEEDIEDKIIKDITSIKGK</sequence>
<proteinExistence type="predicted"/>
<comment type="caution">
    <text evidence="1">The sequence shown here is derived from an EMBL/GenBank/DDBJ whole genome shotgun (WGS) entry which is preliminary data.</text>
</comment>
<accession>A0A0F9KGA4</accession>